<proteinExistence type="predicted"/>
<name>A0A8A1MB78_AJECA</name>
<evidence type="ECO:0000313" key="2">
    <source>
        <dbReference type="Proteomes" id="UP000663671"/>
    </source>
</evidence>
<protein>
    <submittedName>
        <fullName evidence="1">DUF250 domain-containing protein</fullName>
    </submittedName>
</protein>
<evidence type="ECO:0000313" key="1">
    <source>
        <dbReference type="EMBL" id="QSS62480.1"/>
    </source>
</evidence>
<dbReference type="Proteomes" id="UP000663671">
    <property type="component" value="Chromosome 7"/>
</dbReference>
<dbReference type="EMBL" id="CP069112">
    <property type="protein sequence ID" value="QSS62480.1"/>
    <property type="molecule type" value="Genomic_DNA"/>
</dbReference>
<reference evidence="1" key="1">
    <citation type="submission" date="2021-01" db="EMBL/GenBank/DDBJ databases">
        <title>Chromosome-level genome assembly of a human fungal pathogen reveals clustering of transcriptionally co-regulated genes.</title>
        <authorList>
            <person name="Voorhies M."/>
            <person name="Cohen S."/>
            <person name="Shea T.P."/>
            <person name="Petrus S."/>
            <person name="Munoz J.F."/>
            <person name="Poplawski S."/>
            <person name="Goldman W.E."/>
            <person name="Michael T."/>
            <person name="Cuomo C.A."/>
            <person name="Sil A."/>
            <person name="Beyhan S."/>
        </authorList>
    </citation>
    <scope>NUCLEOTIDE SEQUENCE</scope>
    <source>
        <strain evidence="1">WU24</strain>
    </source>
</reference>
<organism evidence="1 2">
    <name type="scientific">Ajellomyces capsulatus</name>
    <name type="common">Darling's disease fungus</name>
    <name type="synonym">Histoplasma capsulatum</name>
    <dbReference type="NCBI Taxonomy" id="5037"/>
    <lineage>
        <taxon>Eukaryota</taxon>
        <taxon>Fungi</taxon>
        <taxon>Dikarya</taxon>
        <taxon>Ascomycota</taxon>
        <taxon>Pezizomycotina</taxon>
        <taxon>Eurotiomycetes</taxon>
        <taxon>Eurotiomycetidae</taxon>
        <taxon>Onygenales</taxon>
        <taxon>Ajellomycetaceae</taxon>
        <taxon>Histoplasma</taxon>
    </lineage>
</organism>
<sequence length="63" mass="6892">MTPSLLISRYTTHSLPDGCRGNKLLSLPWVLNSAREKVSVKPSTALEIVAQASVSMPRSSRRP</sequence>
<accession>A0A8A1MB78</accession>
<dbReference type="VEuPathDB" id="FungiDB:I7I51_02217"/>
<gene>
    <name evidence="1" type="primary">SLY41</name>
    <name evidence="1" type="ORF">I7I51_02217</name>
</gene>
<dbReference type="AlphaFoldDB" id="A0A8A1MB78"/>